<comment type="caution">
    <text evidence="1">The sequence shown here is derived from an EMBL/GenBank/DDBJ whole genome shotgun (WGS) entry which is preliminary data.</text>
</comment>
<accession>A0ACC2W8K8</accession>
<organism evidence="1 2">
    <name type="scientific">Naganishia adeliensis</name>
    <dbReference type="NCBI Taxonomy" id="92952"/>
    <lineage>
        <taxon>Eukaryota</taxon>
        <taxon>Fungi</taxon>
        <taxon>Dikarya</taxon>
        <taxon>Basidiomycota</taxon>
        <taxon>Agaricomycotina</taxon>
        <taxon>Tremellomycetes</taxon>
        <taxon>Filobasidiales</taxon>
        <taxon>Filobasidiaceae</taxon>
        <taxon>Naganishia</taxon>
    </lineage>
</organism>
<gene>
    <name evidence="1" type="ORF">QFC20_003718</name>
</gene>
<keyword evidence="2" id="KW-1185">Reference proteome</keyword>
<proteinExistence type="predicted"/>
<evidence type="ECO:0000313" key="1">
    <source>
        <dbReference type="EMBL" id="KAJ9107773.1"/>
    </source>
</evidence>
<evidence type="ECO:0000313" key="2">
    <source>
        <dbReference type="Proteomes" id="UP001230649"/>
    </source>
</evidence>
<dbReference type="EMBL" id="JASBWS010000036">
    <property type="protein sequence ID" value="KAJ9107773.1"/>
    <property type="molecule type" value="Genomic_DNA"/>
</dbReference>
<name>A0ACC2W8K8_9TREE</name>
<protein>
    <submittedName>
        <fullName evidence="1">Uncharacterized protein</fullName>
    </submittedName>
</protein>
<sequence>MSDLEMKHFPEDDEGDGSVSPGSAQVPTAEVCTIAETKVAESQLNYAASAFSNDPDISGVSSSGKEGAGSHTESKSKNGVQPVIRTLSAGSHSGGKWHTDG</sequence>
<dbReference type="Proteomes" id="UP001230649">
    <property type="component" value="Unassembled WGS sequence"/>
</dbReference>
<reference evidence="1" key="1">
    <citation type="submission" date="2023-04" db="EMBL/GenBank/DDBJ databases">
        <title>Draft Genome sequencing of Naganishia species isolated from polar environments using Oxford Nanopore Technology.</title>
        <authorList>
            <person name="Leo P."/>
            <person name="Venkateswaran K."/>
        </authorList>
    </citation>
    <scope>NUCLEOTIDE SEQUENCE</scope>
    <source>
        <strain evidence="1">MNA-CCFEE 5262</strain>
    </source>
</reference>